<evidence type="ECO:0000256" key="3">
    <source>
        <dbReference type="ARBA" id="ARBA00022775"/>
    </source>
</evidence>
<evidence type="ECO:0000313" key="7">
    <source>
        <dbReference type="EMBL" id="CAG9763041.1"/>
    </source>
</evidence>
<dbReference type="GO" id="GO:0006906">
    <property type="term" value="P:vesicle fusion"/>
    <property type="evidence" value="ECO:0007669"/>
    <property type="project" value="TreeGrafter"/>
</dbReference>
<keyword evidence="8" id="KW-1185">Reference proteome</keyword>
<dbReference type="SMART" id="SM00397">
    <property type="entry name" value="t_SNARE"/>
    <property type="match status" value="1"/>
</dbReference>
<gene>
    <name evidence="7" type="ORF">CEUTPL_LOCUS3711</name>
</gene>
<keyword evidence="5" id="KW-0472">Membrane</keyword>
<evidence type="ECO:0000256" key="1">
    <source>
        <dbReference type="ARBA" id="ARBA00004211"/>
    </source>
</evidence>
<dbReference type="GO" id="GO:0005484">
    <property type="term" value="F:SNAP receptor activity"/>
    <property type="evidence" value="ECO:0007669"/>
    <property type="project" value="InterPro"/>
</dbReference>
<keyword evidence="5" id="KW-1133">Transmembrane helix</keyword>
<dbReference type="Gene3D" id="1.20.5.110">
    <property type="match status" value="1"/>
</dbReference>
<dbReference type="PANTHER" id="PTHR19957:SF38">
    <property type="entry name" value="LD27581P"/>
    <property type="match status" value="1"/>
</dbReference>
<feature type="domain" description="T-SNARE coiled-coil homology" evidence="6">
    <location>
        <begin position="176"/>
        <end position="238"/>
    </location>
</feature>
<dbReference type="CDD" id="cd15847">
    <property type="entry name" value="SNARE_syntaxin7_like"/>
    <property type="match status" value="1"/>
</dbReference>
<dbReference type="InterPro" id="IPR045242">
    <property type="entry name" value="Syntaxin"/>
</dbReference>
<dbReference type="InterPro" id="IPR000727">
    <property type="entry name" value="T_SNARE_dom"/>
</dbReference>
<proteinExistence type="inferred from homology"/>
<comment type="subcellular location">
    <subcellularLocation>
        <location evidence="1">Membrane</location>
        <topology evidence="1">Single-pass type IV membrane protein</topology>
    </subcellularLocation>
</comment>
<dbReference type="PROSITE" id="PS50192">
    <property type="entry name" value="T_SNARE"/>
    <property type="match status" value="1"/>
</dbReference>
<evidence type="ECO:0000256" key="5">
    <source>
        <dbReference type="SAM" id="Phobius"/>
    </source>
</evidence>
<dbReference type="GO" id="GO:0012505">
    <property type="term" value="C:endomembrane system"/>
    <property type="evidence" value="ECO:0007669"/>
    <property type="project" value="TreeGrafter"/>
</dbReference>
<sequence length="274" mass="30902">MNRQNTTNYGSIRDPVVEVGFSGGDNRNQQDMVSREFNVLCDDIETNLYTIKSSIKTLQDSLKSIGTAKDNTGIRNKIHITQLSANQIASATTRDLTKLRLITPRNDKQRILQVDKLESDFKETISRYHTLQKELADKQKSNLLLATNIDSPGSEGEESPTIQRQMQLAREMQFEQEMMLEREERVKQIEGDVLDINQIMRELGSMVHDQGQTVDTIENSIDHAVGNVEEGTEQLIKASGYQNSYRKKLLVLVIIGAIIAAIIIAVLVSELKKK</sequence>
<dbReference type="InterPro" id="IPR006012">
    <property type="entry name" value="Syntaxin/epimorphin_CS"/>
</dbReference>
<organism evidence="7 8">
    <name type="scientific">Ceutorhynchus assimilis</name>
    <name type="common">cabbage seed weevil</name>
    <dbReference type="NCBI Taxonomy" id="467358"/>
    <lineage>
        <taxon>Eukaryota</taxon>
        <taxon>Metazoa</taxon>
        <taxon>Ecdysozoa</taxon>
        <taxon>Arthropoda</taxon>
        <taxon>Hexapoda</taxon>
        <taxon>Insecta</taxon>
        <taxon>Pterygota</taxon>
        <taxon>Neoptera</taxon>
        <taxon>Endopterygota</taxon>
        <taxon>Coleoptera</taxon>
        <taxon>Polyphaga</taxon>
        <taxon>Cucujiformia</taxon>
        <taxon>Curculionidae</taxon>
        <taxon>Ceutorhynchinae</taxon>
        <taxon>Ceutorhynchus</taxon>
    </lineage>
</organism>
<reference evidence="7" key="1">
    <citation type="submission" date="2022-01" db="EMBL/GenBank/DDBJ databases">
        <authorList>
            <person name="King R."/>
        </authorList>
    </citation>
    <scope>NUCLEOTIDE SEQUENCE</scope>
</reference>
<keyword evidence="3" id="KW-0532">Neurotransmitter transport</keyword>
<dbReference type="Pfam" id="PF14523">
    <property type="entry name" value="Syntaxin_2"/>
    <property type="match status" value="1"/>
</dbReference>
<dbReference type="SUPFAM" id="SSF47661">
    <property type="entry name" value="t-snare proteins"/>
    <property type="match status" value="1"/>
</dbReference>
<dbReference type="AlphaFoldDB" id="A0A9N9MHU3"/>
<evidence type="ECO:0000259" key="6">
    <source>
        <dbReference type="PROSITE" id="PS50192"/>
    </source>
</evidence>
<dbReference type="PROSITE" id="PS00914">
    <property type="entry name" value="SYNTAXIN"/>
    <property type="match status" value="1"/>
</dbReference>
<name>A0A9N9MHU3_9CUCU</name>
<evidence type="ECO:0000313" key="8">
    <source>
        <dbReference type="Proteomes" id="UP001152799"/>
    </source>
</evidence>
<protein>
    <recommendedName>
        <fullName evidence="6">t-SNARE coiled-coil homology domain-containing protein</fullName>
    </recommendedName>
</protein>
<feature type="transmembrane region" description="Helical" evidence="5">
    <location>
        <begin position="249"/>
        <end position="268"/>
    </location>
</feature>
<accession>A0A9N9MHU3</accession>
<evidence type="ECO:0000256" key="4">
    <source>
        <dbReference type="RuleBase" id="RU003858"/>
    </source>
</evidence>
<dbReference type="InterPro" id="IPR010989">
    <property type="entry name" value="SNARE"/>
</dbReference>
<dbReference type="GO" id="GO:0048278">
    <property type="term" value="P:vesicle docking"/>
    <property type="evidence" value="ECO:0007669"/>
    <property type="project" value="TreeGrafter"/>
</dbReference>
<dbReference type="SMART" id="SM00503">
    <property type="entry name" value="SynN"/>
    <property type="match status" value="1"/>
</dbReference>
<dbReference type="OrthoDB" id="75754at2759"/>
<evidence type="ECO:0000256" key="2">
    <source>
        <dbReference type="ARBA" id="ARBA00009063"/>
    </source>
</evidence>
<dbReference type="PANTHER" id="PTHR19957">
    <property type="entry name" value="SYNTAXIN"/>
    <property type="match status" value="1"/>
</dbReference>
<dbReference type="Proteomes" id="UP001152799">
    <property type="component" value="Chromosome 12"/>
</dbReference>
<comment type="similarity">
    <text evidence="2 4">Belongs to the syntaxin family.</text>
</comment>
<keyword evidence="3" id="KW-0813">Transport</keyword>
<dbReference type="Pfam" id="PF05739">
    <property type="entry name" value="SNARE"/>
    <property type="match status" value="1"/>
</dbReference>
<dbReference type="InterPro" id="IPR006011">
    <property type="entry name" value="Syntaxin_N"/>
</dbReference>
<dbReference type="GO" id="GO:0006886">
    <property type="term" value="P:intracellular protein transport"/>
    <property type="evidence" value="ECO:0007669"/>
    <property type="project" value="InterPro"/>
</dbReference>
<dbReference type="EMBL" id="OU892288">
    <property type="protein sequence ID" value="CAG9763041.1"/>
    <property type="molecule type" value="Genomic_DNA"/>
</dbReference>
<dbReference type="GO" id="GO:0006836">
    <property type="term" value="P:neurotransmitter transport"/>
    <property type="evidence" value="ECO:0007669"/>
    <property type="project" value="UniProtKB-KW"/>
</dbReference>
<dbReference type="GO" id="GO:0031201">
    <property type="term" value="C:SNARE complex"/>
    <property type="evidence" value="ECO:0007669"/>
    <property type="project" value="TreeGrafter"/>
</dbReference>
<dbReference type="Gene3D" id="1.20.58.70">
    <property type="match status" value="1"/>
</dbReference>
<keyword evidence="5" id="KW-0812">Transmembrane</keyword>
<dbReference type="GO" id="GO:0000149">
    <property type="term" value="F:SNARE binding"/>
    <property type="evidence" value="ECO:0007669"/>
    <property type="project" value="TreeGrafter"/>
</dbReference>